<sequence length="235" mass="26539">MYLLYLDDSGNSNDASQRYFVLAGLSVFERQGHWLSEQLDAIAARFNPADPSSVELHGSPMLTGSKFWRSVPRSDRIQAIRDALGVFAVSHRDNRAFGVAVQKEAISPRDAVDYAFEQISSRFDHYLMRLFKSGNPQRGLMILDKSTREAAIQNLAIDFKNNGHSFGKLRNMAEVPVFLDSRNSRLVQLADLIAYAIFQKFERDQSFLFDIFASRFDSSGGIIHGLHVYDRPATP</sequence>
<comment type="caution">
    <text evidence="1">The sequence shown here is derived from an EMBL/GenBank/DDBJ whole genome shotgun (WGS) entry which is preliminary data.</text>
</comment>
<evidence type="ECO:0000313" key="1">
    <source>
        <dbReference type="EMBL" id="EPY02000.1"/>
    </source>
</evidence>
<gene>
    <name evidence="1" type="ORF">K678_07902</name>
</gene>
<evidence type="ECO:0000313" key="2">
    <source>
        <dbReference type="Proteomes" id="UP000015350"/>
    </source>
</evidence>
<dbReference type="RefSeq" id="WP_021131926.1">
    <property type="nucleotide sequence ID" value="NZ_AQPH01000023.1"/>
</dbReference>
<dbReference type="STRING" id="1316936.K678_07902"/>
<protein>
    <recommendedName>
        <fullName evidence="3">DUF3800 domain-containing protein</fullName>
    </recommendedName>
</protein>
<dbReference type="eggNOG" id="ENOG502ZD31">
    <property type="taxonomic scope" value="Bacteria"/>
</dbReference>
<evidence type="ECO:0008006" key="3">
    <source>
        <dbReference type="Google" id="ProtNLM"/>
    </source>
</evidence>
<dbReference type="InterPro" id="IPR024524">
    <property type="entry name" value="DUF3800"/>
</dbReference>
<proteinExistence type="predicted"/>
<name>S9TU35_MAGFU</name>
<dbReference type="AlphaFoldDB" id="S9TU35"/>
<dbReference type="Pfam" id="PF12686">
    <property type="entry name" value="DUF3800"/>
    <property type="match status" value="1"/>
</dbReference>
<organism evidence="1 2">
    <name type="scientific">Magnetospirillum fulvum MGU-K5</name>
    <dbReference type="NCBI Taxonomy" id="1316936"/>
    <lineage>
        <taxon>Bacteria</taxon>
        <taxon>Pseudomonadati</taxon>
        <taxon>Pseudomonadota</taxon>
        <taxon>Alphaproteobacteria</taxon>
        <taxon>Rhodospirillales</taxon>
        <taxon>Rhodospirillaceae</taxon>
        <taxon>Magnetospirillum</taxon>
    </lineage>
</organism>
<dbReference type="Proteomes" id="UP000015350">
    <property type="component" value="Unassembled WGS sequence"/>
</dbReference>
<dbReference type="EMBL" id="AQPH01000023">
    <property type="protein sequence ID" value="EPY02000.1"/>
    <property type="molecule type" value="Genomic_DNA"/>
</dbReference>
<accession>S9TU35</accession>
<reference evidence="1 2" key="1">
    <citation type="submission" date="2013-04" db="EMBL/GenBank/DDBJ databases">
        <authorList>
            <person name="Kuznetsov B."/>
            <person name="Ivanovsky R."/>
        </authorList>
    </citation>
    <scope>NUCLEOTIDE SEQUENCE [LARGE SCALE GENOMIC DNA]</scope>
    <source>
        <strain evidence="1 2">MGU-K5</strain>
    </source>
</reference>
<dbReference type="OrthoDB" id="9800818at2"/>